<dbReference type="EMBL" id="CAJHNH020001855">
    <property type="protein sequence ID" value="CAG5124712.1"/>
    <property type="molecule type" value="Genomic_DNA"/>
</dbReference>
<reference evidence="2" key="1">
    <citation type="submission" date="2021-04" db="EMBL/GenBank/DDBJ databases">
        <authorList>
            <consortium name="Molecular Ecology Group"/>
        </authorList>
    </citation>
    <scope>NUCLEOTIDE SEQUENCE</scope>
</reference>
<dbReference type="Pfam" id="PF12937">
    <property type="entry name" value="F-box-like"/>
    <property type="match status" value="1"/>
</dbReference>
<dbReference type="InterPro" id="IPR001810">
    <property type="entry name" value="F-box_dom"/>
</dbReference>
<gene>
    <name evidence="2" type="ORF">CUNI_LOCUS10270</name>
</gene>
<protein>
    <recommendedName>
        <fullName evidence="1">F-box domain-containing protein</fullName>
    </recommendedName>
</protein>
<dbReference type="Proteomes" id="UP000678393">
    <property type="component" value="Unassembled WGS sequence"/>
</dbReference>
<dbReference type="AlphaFoldDB" id="A0A8S3ZCJ0"/>
<dbReference type="Gene3D" id="1.20.1280.50">
    <property type="match status" value="1"/>
</dbReference>
<dbReference type="PROSITE" id="PS50181">
    <property type="entry name" value="FBOX"/>
    <property type="match status" value="1"/>
</dbReference>
<evidence type="ECO:0000313" key="2">
    <source>
        <dbReference type="EMBL" id="CAG5124712.1"/>
    </source>
</evidence>
<dbReference type="GO" id="GO:0031398">
    <property type="term" value="P:positive regulation of protein ubiquitination"/>
    <property type="evidence" value="ECO:0007669"/>
    <property type="project" value="TreeGrafter"/>
</dbReference>
<keyword evidence="3" id="KW-1185">Reference proteome</keyword>
<dbReference type="InterPro" id="IPR036047">
    <property type="entry name" value="F-box-like_dom_sf"/>
</dbReference>
<name>A0A8S3ZCJ0_9EUPU</name>
<sequence length="406" mass="46904">MAARGNWASLPSVVLKDIFSYLSPRDRIRASSVCHRWRSFLFLPQFWPVITFDLSSYKSRQRSRFLSCKCAKFLKEATIEFDSTRSSQIWDCTRLLEQLSSNGQLECITLRPSSCYLYNEDNSLESFLESLQIVVKRNRRLLHLSLGCTEIILNNSQEMLHLLVKYHASHIQSLHLSSIKENSNSYDLPLLKVDNISCFTNLRSLSLDYDFITPNLMSSLDSRICTAPPLKYLIIHVHRVNQWQITDNMWRQVTQANPGLELTLNLVHSAEGLQSLLDILRPSMPLAHIRQYFCEDISIASLNFISSHYRNTLRSLTIVEAIDMQPISYDTYDAEDPFVMLAWRCTRLESLKLIGVSLDQKDLVAIARLRSGLHQLVIPSCCVFWSEEDEDYYCDEDEALTDLQLK</sequence>
<dbReference type="SUPFAM" id="SSF81383">
    <property type="entry name" value="F-box domain"/>
    <property type="match status" value="1"/>
</dbReference>
<evidence type="ECO:0000259" key="1">
    <source>
        <dbReference type="PROSITE" id="PS50181"/>
    </source>
</evidence>
<dbReference type="SMART" id="SM00256">
    <property type="entry name" value="FBOX"/>
    <property type="match status" value="1"/>
</dbReference>
<dbReference type="InterPro" id="IPR032675">
    <property type="entry name" value="LRR_dom_sf"/>
</dbReference>
<evidence type="ECO:0000313" key="3">
    <source>
        <dbReference type="Proteomes" id="UP000678393"/>
    </source>
</evidence>
<dbReference type="PANTHER" id="PTHR20933:SF3">
    <property type="entry name" value="F-BOX ONLY PROTEIN 33"/>
    <property type="match status" value="1"/>
</dbReference>
<proteinExistence type="predicted"/>
<accession>A0A8S3ZCJ0</accession>
<dbReference type="PANTHER" id="PTHR20933">
    <property type="entry name" value="F-BOX ONLY PROTEIN 33"/>
    <property type="match status" value="1"/>
</dbReference>
<dbReference type="SUPFAM" id="SSF52047">
    <property type="entry name" value="RNI-like"/>
    <property type="match status" value="1"/>
</dbReference>
<feature type="domain" description="F-box" evidence="1">
    <location>
        <begin position="4"/>
        <end position="50"/>
    </location>
</feature>
<dbReference type="OrthoDB" id="8757000at2759"/>
<dbReference type="Gene3D" id="3.80.10.10">
    <property type="entry name" value="Ribonuclease Inhibitor"/>
    <property type="match status" value="1"/>
</dbReference>
<organism evidence="2 3">
    <name type="scientific">Candidula unifasciata</name>
    <dbReference type="NCBI Taxonomy" id="100452"/>
    <lineage>
        <taxon>Eukaryota</taxon>
        <taxon>Metazoa</taxon>
        <taxon>Spiralia</taxon>
        <taxon>Lophotrochozoa</taxon>
        <taxon>Mollusca</taxon>
        <taxon>Gastropoda</taxon>
        <taxon>Heterobranchia</taxon>
        <taxon>Euthyneura</taxon>
        <taxon>Panpulmonata</taxon>
        <taxon>Eupulmonata</taxon>
        <taxon>Stylommatophora</taxon>
        <taxon>Helicina</taxon>
        <taxon>Helicoidea</taxon>
        <taxon>Geomitridae</taxon>
        <taxon>Candidula</taxon>
    </lineage>
</organism>
<comment type="caution">
    <text evidence="2">The sequence shown here is derived from an EMBL/GenBank/DDBJ whole genome shotgun (WGS) entry which is preliminary data.</text>
</comment>
<dbReference type="CDD" id="cd22104">
    <property type="entry name" value="F-box_FBXO33"/>
    <property type="match status" value="1"/>
</dbReference>
<feature type="non-terminal residue" evidence="2">
    <location>
        <position position="406"/>
    </location>
</feature>